<dbReference type="InterPro" id="IPR032792">
    <property type="entry name" value="AGL_glucanoTrfase"/>
</dbReference>
<evidence type="ECO:0000259" key="1">
    <source>
        <dbReference type="SMART" id="SM00642"/>
    </source>
</evidence>
<reference evidence="2 3" key="1">
    <citation type="submission" date="2019-03" db="EMBL/GenBank/DDBJ databases">
        <title>Genomic Encyclopedia of Type Strains, Phase IV (KMG-IV): sequencing the most valuable type-strain genomes for metagenomic binning, comparative biology and taxonomic classification.</title>
        <authorList>
            <person name="Goeker M."/>
        </authorList>
    </citation>
    <scope>NUCLEOTIDE SEQUENCE [LARGE SCALE GENOMIC DNA]</scope>
    <source>
        <strain evidence="2 3">DSM 13587</strain>
    </source>
</reference>
<protein>
    <submittedName>
        <fullName evidence="2">Starch synthase (Maltosyl-transferring)</fullName>
    </submittedName>
</protein>
<dbReference type="SMART" id="SM00642">
    <property type="entry name" value="Aamy"/>
    <property type="match status" value="1"/>
</dbReference>
<feature type="domain" description="Glycosyl hydrolase family 13 catalytic" evidence="1">
    <location>
        <begin position="5"/>
        <end position="325"/>
    </location>
</feature>
<dbReference type="InterPro" id="IPR017853">
    <property type="entry name" value="GH"/>
</dbReference>
<dbReference type="SUPFAM" id="SSF51445">
    <property type="entry name" value="(Trans)glycosidases"/>
    <property type="match status" value="1"/>
</dbReference>
<dbReference type="OrthoDB" id="9805159at2"/>
<organism evidence="2 3">
    <name type="scientific">Thiobaca trueperi</name>
    <dbReference type="NCBI Taxonomy" id="127458"/>
    <lineage>
        <taxon>Bacteria</taxon>
        <taxon>Pseudomonadati</taxon>
        <taxon>Pseudomonadota</taxon>
        <taxon>Gammaproteobacteria</taxon>
        <taxon>Chromatiales</taxon>
        <taxon>Chromatiaceae</taxon>
        <taxon>Thiobaca</taxon>
    </lineage>
</organism>
<dbReference type="AlphaFoldDB" id="A0A4R3MXY1"/>
<dbReference type="PANTHER" id="PTHR47786">
    <property type="entry name" value="ALPHA-1,4-GLUCAN:MALTOSE-1-PHOSPHATE MALTOSYLTRANSFERASE"/>
    <property type="match status" value="1"/>
</dbReference>
<keyword evidence="3" id="KW-1185">Reference proteome</keyword>
<dbReference type="RefSeq" id="WP_132977082.1">
    <property type="nucleotide sequence ID" value="NZ_SMAO01000004.1"/>
</dbReference>
<accession>A0A4R3MXY1</accession>
<dbReference type="EMBL" id="SMAO01000004">
    <property type="protein sequence ID" value="TCT21498.1"/>
    <property type="molecule type" value="Genomic_DNA"/>
</dbReference>
<evidence type="ECO:0000313" key="2">
    <source>
        <dbReference type="EMBL" id="TCT21498.1"/>
    </source>
</evidence>
<dbReference type="Gene3D" id="3.20.20.80">
    <property type="entry name" value="Glycosidases"/>
    <property type="match status" value="1"/>
</dbReference>
<comment type="caution">
    <text evidence="2">The sequence shown here is derived from an EMBL/GenBank/DDBJ whole genome shotgun (WGS) entry which is preliminary data.</text>
</comment>
<dbReference type="Proteomes" id="UP000295717">
    <property type="component" value="Unassembled WGS sequence"/>
</dbReference>
<evidence type="ECO:0000313" key="3">
    <source>
        <dbReference type="Proteomes" id="UP000295717"/>
    </source>
</evidence>
<proteinExistence type="predicted"/>
<gene>
    <name evidence="2" type="ORF">EDC35_104357</name>
</gene>
<sequence>MKIYNLFPRLAGCFEDWTPHLERAAAMGFDWVFVNPIQKTGRSGSLYSIADYFAINQDFLRPNARVSPKDQVLAMVAEAERLGLSMMIDLVINHCAVDSNLVREHPDWFLHDGKKIANPFCVEPDGSRVIWYDLAQFDHAHSPDRAGLLDYCVRLVLHLVSLGFRGFRCDAAYQLPNAFWEQLIARVRRERPDAVFIAETLGCSPEQSCATAAAGFDAIFNSSKWWDFEGDWLLDQYDLTRRVAPSISFPESHDTERLFSESGGNPHAMKQRYLFSALFASGVMIPIGFEYGFRSRLDVVNTRPEQWESPNLDLTHYIAQINGIRDAYPVFRHEGPIKRLDHAHSAVLLLHKSAPDGQGEALLVLNKDPWNRQHFQSEDLYRHVQTPGPLVDVSPEWPMDYIPTPFDFDLAPGMGRILVTEPAAA</sequence>
<dbReference type="PANTHER" id="PTHR47786:SF2">
    <property type="entry name" value="GLYCOSYL HYDROLASE FAMILY 13 CATALYTIC DOMAIN-CONTAINING PROTEIN"/>
    <property type="match status" value="1"/>
</dbReference>
<dbReference type="Pfam" id="PF14701">
    <property type="entry name" value="hDGE_amylase"/>
    <property type="match status" value="1"/>
</dbReference>
<dbReference type="InterPro" id="IPR006047">
    <property type="entry name" value="GH13_cat_dom"/>
</dbReference>
<name>A0A4R3MXY1_9GAMM</name>
<dbReference type="GO" id="GO:0005975">
    <property type="term" value="P:carbohydrate metabolic process"/>
    <property type="evidence" value="ECO:0007669"/>
    <property type="project" value="InterPro"/>
</dbReference>